<dbReference type="STRING" id="74348.SAMN04488523_101142"/>
<dbReference type="AlphaFoldDB" id="A0A1I1SSR3"/>
<reference evidence="2 3" key="1">
    <citation type="submission" date="2016-10" db="EMBL/GenBank/DDBJ databases">
        <authorList>
            <person name="de Groot N.N."/>
        </authorList>
    </citation>
    <scope>NUCLEOTIDE SEQUENCE [LARGE SCALE GENOMIC DNA]</scope>
    <source>
        <strain evidence="2 3">DSM 11443</strain>
    </source>
</reference>
<dbReference type="Proteomes" id="UP000198977">
    <property type="component" value="Unassembled WGS sequence"/>
</dbReference>
<keyword evidence="1" id="KW-0812">Transmembrane</keyword>
<dbReference type="EMBL" id="FOMW01000001">
    <property type="protein sequence ID" value="SFD49371.1"/>
    <property type="molecule type" value="Genomic_DNA"/>
</dbReference>
<feature type="transmembrane region" description="Helical" evidence="1">
    <location>
        <begin position="47"/>
        <end position="73"/>
    </location>
</feature>
<keyword evidence="1" id="KW-1133">Transmembrane helix</keyword>
<feature type="transmembrane region" description="Helical" evidence="1">
    <location>
        <begin position="20"/>
        <end position="41"/>
    </location>
</feature>
<proteinExistence type="predicted"/>
<evidence type="ECO:0000313" key="2">
    <source>
        <dbReference type="EMBL" id="SFD49371.1"/>
    </source>
</evidence>
<keyword evidence="1" id="KW-0472">Membrane</keyword>
<evidence type="ECO:0000313" key="3">
    <source>
        <dbReference type="Proteomes" id="UP000198977"/>
    </source>
</evidence>
<keyword evidence="3" id="KW-1185">Reference proteome</keyword>
<evidence type="ECO:0000256" key="1">
    <source>
        <dbReference type="SAM" id="Phobius"/>
    </source>
</evidence>
<gene>
    <name evidence="2" type="ORF">SAMN04488523_101142</name>
</gene>
<organism evidence="2 3">
    <name type="scientific">Sulfitobacter brevis</name>
    <dbReference type="NCBI Taxonomy" id="74348"/>
    <lineage>
        <taxon>Bacteria</taxon>
        <taxon>Pseudomonadati</taxon>
        <taxon>Pseudomonadota</taxon>
        <taxon>Alphaproteobacteria</taxon>
        <taxon>Rhodobacterales</taxon>
        <taxon>Roseobacteraceae</taxon>
        <taxon>Sulfitobacter</taxon>
    </lineage>
</organism>
<protein>
    <submittedName>
        <fullName evidence="2">Uncharacterized protein</fullName>
    </submittedName>
</protein>
<sequence length="118" mass="12435">MSTSETTYLKGRAIARLLELFGWLSCGTGLLLIGTGLWSTVASPAQFATLGLLGSIALVAIGIVIAMTGLIAAQQAQTARATFQTAQDTRALLNQHHKSNTTPAKTLRAEPTLTAVRR</sequence>
<name>A0A1I1SSR3_9RHOB</name>
<accession>A0A1I1SSR3</accession>
<dbReference type="RefSeq" id="WP_093921906.1">
    <property type="nucleotide sequence ID" value="NZ_FOMW01000001.1"/>
</dbReference>